<comment type="similarity">
    <text evidence="1">Belongs to the peptidase S8 family. Furin subfamily.</text>
</comment>
<dbReference type="InterPro" id="IPR036852">
    <property type="entry name" value="Peptidase_S8/S53_dom_sf"/>
</dbReference>
<dbReference type="InterPro" id="IPR011049">
    <property type="entry name" value="Serralysin-like_metalloprot_C"/>
</dbReference>
<dbReference type="InterPro" id="IPR008979">
    <property type="entry name" value="Galactose-bd-like_sf"/>
</dbReference>
<feature type="region of interest" description="Disordered" evidence="9">
    <location>
        <begin position="705"/>
        <end position="743"/>
    </location>
</feature>
<dbReference type="InterPro" id="IPR000209">
    <property type="entry name" value="Peptidase_S8/S53_dom"/>
</dbReference>
<dbReference type="PROSITE" id="PS51829">
    <property type="entry name" value="P_HOMO_B"/>
    <property type="match status" value="1"/>
</dbReference>
<dbReference type="OrthoDB" id="9795675at2"/>
<dbReference type="InterPro" id="IPR001343">
    <property type="entry name" value="Hemolysn_Ca-bd"/>
</dbReference>
<dbReference type="PRINTS" id="PR00313">
    <property type="entry name" value="CABNDNGRPT"/>
</dbReference>
<dbReference type="SUPFAM" id="SSF51120">
    <property type="entry name" value="beta-Roll"/>
    <property type="match status" value="3"/>
</dbReference>
<evidence type="ECO:0000256" key="7">
    <source>
        <dbReference type="PIRSR" id="PIRSR615500-1"/>
    </source>
</evidence>
<dbReference type="Gene3D" id="3.40.50.200">
    <property type="entry name" value="Peptidase S8/S53 domain"/>
    <property type="match status" value="1"/>
</dbReference>
<dbReference type="InterPro" id="IPR015500">
    <property type="entry name" value="Peptidase_S8_subtilisin-rel"/>
</dbReference>
<dbReference type="GO" id="GO:0005509">
    <property type="term" value="F:calcium ion binding"/>
    <property type="evidence" value="ECO:0007669"/>
    <property type="project" value="InterPro"/>
</dbReference>
<evidence type="ECO:0000256" key="2">
    <source>
        <dbReference type="ARBA" id="ARBA00022670"/>
    </source>
</evidence>
<dbReference type="Gene3D" id="2.60.120.260">
    <property type="entry name" value="Galactose-binding domain-like"/>
    <property type="match status" value="1"/>
</dbReference>
<evidence type="ECO:0000256" key="9">
    <source>
        <dbReference type="SAM" id="MobiDB-lite"/>
    </source>
</evidence>
<sequence length="980" mass="99667">MPTTPTDPLYASQWHFPLLGDIETVWDEFTGAGVHVGVYDDGIEYTHPDLSANYDASRHVLDNTLTPVDPFPVLGSDAHGTSVAGLIAATAFNGEGGVGVSWGAMLTGVNIFNSGVYGYVNAGDTTPFMDVAGQAGGLFDISSNSWGSTPVYSQGFQNLNAPGTFAAELDAEYASVSANGRGGLGTVINQAAGNDTLEADGSGTNASRFTNTIGATDANGDLTYYSNFGSSILVVAPAGAVTTDRTGSNGYGGLPDPDYTNAFGGTSAATPITSGVTALMLEANPGLGWRDVQNILANSASHTGSAYGSGPAGYEIDTWGFNNAGNVNGGGQHVSGSYGNGMVDAFVSVRNAEVWDLFGEARTSANEQSVTSNFEDFGGGSVALPDGDPAGYTFTLDVTDDLEIEHVAFDLTFTTTYVGDIRITITSPDGTEIVAKHEGGVGTDVTAATWTFGIDQLRGESAQGTWTVTVADVYAADLASIQSAQLTAYGAPAGDDDVYHYNDEFLEMLAADAASRASLQDAAGTDWLNLAPVTGDVALDLANDGTGGATVDATSWFAIASGTIIENAVTGDGNDTLTGNGYANELLGMRGNDTLSGGYGEDVLDGGTGDDNLDGGSGMDTLIGGAGNDTMAGGSNYDTADFFGASAGVVVDLEAGTATGEGTDALSGIEHVLGSAFGDDISGTLIHGNLLEGFEGNDTLTGLDGNDTLLGGDDDDSLYGGDDRDRLEGEAGSDVLAGGSHSDTLHGGLGDDVMDGEGGYDTALFSGIYAPIYINLEAGSASGGAGTDVLSNLEHVFGGASHDTIYGTNAHGNRLEGSAGNDTIYGLDGRDTILGGNSDDRLYGGDDVDKLLGGAQDDFLDGGGGTDFLTGGTGADTFVLRSIDDTGVGRWKRDEVRDFDAAEGDVISVYLVDADATTAGNQAFTYAGTAFTGTAGEIILNDYVFSGVDVTIASMDVDGDAVIDGQLYIVGGAVIGDFVL</sequence>
<dbReference type="Proteomes" id="UP000015347">
    <property type="component" value="Unassembled WGS sequence"/>
</dbReference>
<dbReference type="PRINTS" id="PR00723">
    <property type="entry name" value="SUBTILISIN"/>
</dbReference>
<dbReference type="SUPFAM" id="SSF52743">
    <property type="entry name" value="Subtilisin-like"/>
    <property type="match status" value="1"/>
</dbReference>
<dbReference type="Pfam" id="PF01483">
    <property type="entry name" value="P_proprotein"/>
    <property type="match status" value="1"/>
</dbReference>
<dbReference type="eggNOG" id="COG1404">
    <property type="taxonomic scope" value="Bacteria"/>
</dbReference>
<dbReference type="HOGENOM" id="CLU_009911_0_0_5"/>
<dbReference type="STRING" id="1123237.Salmuc_03624"/>
<accession>S9QG01</accession>
<keyword evidence="5 8" id="KW-0720">Serine protease</keyword>
<evidence type="ECO:0000256" key="3">
    <source>
        <dbReference type="ARBA" id="ARBA00022729"/>
    </source>
</evidence>
<dbReference type="PANTHER" id="PTHR42884:SF14">
    <property type="entry name" value="NEUROENDOCRINE CONVERTASE 1"/>
    <property type="match status" value="1"/>
</dbReference>
<name>S9QG01_9RHOB</name>
<dbReference type="InterPro" id="IPR022398">
    <property type="entry name" value="Peptidase_S8_His-AS"/>
</dbReference>
<organism evidence="11 12">
    <name type="scientific">Salipiger mucosus DSM 16094</name>
    <dbReference type="NCBI Taxonomy" id="1123237"/>
    <lineage>
        <taxon>Bacteria</taxon>
        <taxon>Pseudomonadati</taxon>
        <taxon>Pseudomonadota</taxon>
        <taxon>Alphaproteobacteria</taxon>
        <taxon>Rhodobacterales</taxon>
        <taxon>Roseobacteraceae</taxon>
        <taxon>Salipiger</taxon>
    </lineage>
</organism>
<evidence type="ECO:0000313" key="11">
    <source>
        <dbReference type="EMBL" id="EPX78513.1"/>
    </source>
</evidence>
<evidence type="ECO:0000313" key="12">
    <source>
        <dbReference type="Proteomes" id="UP000015347"/>
    </source>
</evidence>
<dbReference type="GO" id="GO:0004252">
    <property type="term" value="F:serine-type endopeptidase activity"/>
    <property type="evidence" value="ECO:0007669"/>
    <property type="project" value="UniProtKB-UniRule"/>
</dbReference>
<evidence type="ECO:0000256" key="4">
    <source>
        <dbReference type="ARBA" id="ARBA00022801"/>
    </source>
</evidence>
<protein>
    <submittedName>
        <fullName evidence="11">Alkaline phosphatase</fullName>
        <ecNumber evidence="11">3.1.3.1</ecNumber>
    </submittedName>
</protein>
<dbReference type="CDD" id="cd04059">
    <property type="entry name" value="Peptidases_S8_Protein_convertases_Kexins_Furin-like"/>
    <property type="match status" value="1"/>
</dbReference>
<evidence type="ECO:0000256" key="1">
    <source>
        <dbReference type="ARBA" id="ARBA00005325"/>
    </source>
</evidence>
<keyword evidence="6" id="KW-0106">Calcium</keyword>
<evidence type="ECO:0000256" key="8">
    <source>
        <dbReference type="PROSITE-ProRule" id="PRU01240"/>
    </source>
</evidence>
<reference evidence="12" key="1">
    <citation type="journal article" date="2014" name="Stand. Genomic Sci.">
        <title>Genome sequence of the exopolysaccharide-producing Salipiger mucosus type strain (DSM 16094(T)), a moderately halophilic member of the Roseobacter clade.</title>
        <authorList>
            <person name="Riedel T."/>
            <person name="Spring S."/>
            <person name="Fiebig A."/>
            <person name="Petersen J."/>
            <person name="Kyrpides N.C."/>
            <person name="Goker M."/>
            <person name="Klenk H.P."/>
        </authorList>
    </citation>
    <scope>NUCLEOTIDE SEQUENCE [LARGE SCALE GENOMIC DNA]</scope>
    <source>
        <strain evidence="12">DSM 16094</strain>
    </source>
</reference>
<dbReference type="Pfam" id="PF00082">
    <property type="entry name" value="Peptidase_S8"/>
    <property type="match status" value="1"/>
</dbReference>
<keyword evidence="4 8" id="KW-0378">Hydrolase</keyword>
<dbReference type="SUPFAM" id="SSF49785">
    <property type="entry name" value="Galactose-binding domain-like"/>
    <property type="match status" value="1"/>
</dbReference>
<gene>
    <name evidence="11" type="ORF">Salmuc_03624</name>
</gene>
<dbReference type="PANTHER" id="PTHR42884">
    <property type="entry name" value="PROPROTEIN CONVERTASE SUBTILISIN/KEXIN-RELATED"/>
    <property type="match status" value="1"/>
</dbReference>
<dbReference type="AlphaFoldDB" id="S9QG01"/>
<dbReference type="GO" id="GO:0016020">
    <property type="term" value="C:membrane"/>
    <property type="evidence" value="ECO:0007669"/>
    <property type="project" value="TreeGrafter"/>
</dbReference>
<dbReference type="eggNOG" id="COG2931">
    <property type="taxonomic scope" value="Bacteria"/>
</dbReference>
<dbReference type="EMBL" id="APVH01000039">
    <property type="protein sequence ID" value="EPX78513.1"/>
    <property type="molecule type" value="Genomic_DNA"/>
</dbReference>
<keyword evidence="12" id="KW-1185">Reference proteome</keyword>
<feature type="active site" description="Charge relay system" evidence="7 8">
    <location>
        <position position="40"/>
    </location>
</feature>
<feature type="active site" description="Charge relay system" evidence="7 8">
    <location>
        <position position="267"/>
    </location>
</feature>
<comment type="caution">
    <text evidence="11">The sequence shown here is derived from an EMBL/GenBank/DDBJ whole genome shotgun (WGS) entry which is preliminary data.</text>
</comment>
<dbReference type="InterPro" id="IPR002884">
    <property type="entry name" value="P_dom"/>
</dbReference>
<dbReference type="InterPro" id="IPR018511">
    <property type="entry name" value="Hemolysin-typ_Ca-bd_CS"/>
</dbReference>
<evidence type="ECO:0000256" key="5">
    <source>
        <dbReference type="ARBA" id="ARBA00022825"/>
    </source>
</evidence>
<feature type="active site" description="Charge relay system" evidence="7 8">
    <location>
        <position position="79"/>
    </location>
</feature>
<dbReference type="PROSITE" id="PS00137">
    <property type="entry name" value="SUBTILASE_HIS"/>
    <property type="match status" value="1"/>
</dbReference>
<dbReference type="GO" id="GO:0005615">
    <property type="term" value="C:extracellular space"/>
    <property type="evidence" value="ECO:0007669"/>
    <property type="project" value="InterPro"/>
</dbReference>
<keyword evidence="3" id="KW-0732">Signal</keyword>
<dbReference type="eggNOG" id="COG4935">
    <property type="taxonomic scope" value="Bacteria"/>
</dbReference>
<dbReference type="PROSITE" id="PS51892">
    <property type="entry name" value="SUBTILASE"/>
    <property type="match status" value="1"/>
</dbReference>
<dbReference type="Pfam" id="PF00353">
    <property type="entry name" value="HemolysinCabind"/>
    <property type="match status" value="5"/>
</dbReference>
<feature type="domain" description="P/Homo B" evidence="10">
    <location>
        <begin position="364"/>
        <end position="494"/>
    </location>
</feature>
<dbReference type="PROSITE" id="PS00330">
    <property type="entry name" value="HEMOLYSIN_CALCIUM"/>
    <property type="match status" value="6"/>
</dbReference>
<dbReference type="GO" id="GO:0005737">
    <property type="term" value="C:cytoplasm"/>
    <property type="evidence" value="ECO:0007669"/>
    <property type="project" value="UniProtKB-ARBA"/>
</dbReference>
<dbReference type="PROSITE" id="PS00138">
    <property type="entry name" value="SUBTILASE_SER"/>
    <property type="match status" value="1"/>
</dbReference>
<dbReference type="InterPro" id="IPR023828">
    <property type="entry name" value="Peptidase_S8_Ser-AS"/>
</dbReference>
<keyword evidence="2 8" id="KW-0645">Protease</keyword>
<evidence type="ECO:0000259" key="10">
    <source>
        <dbReference type="PROSITE" id="PS51829"/>
    </source>
</evidence>
<evidence type="ECO:0000256" key="6">
    <source>
        <dbReference type="ARBA" id="ARBA00022837"/>
    </source>
</evidence>
<dbReference type="GO" id="GO:0004035">
    <property type="term" value="F:alkaline phosphatase activity"/>
    <property type="evidence" value="ECO:0007669"/>
    <property type="project" value="UniProtKB-EC"/>
</dbReference>
<dbReference type="GO" id="GO:0016485">
    <property type="term" value="P:protein processing"/>
    <property type="evidence" value="ECO:0007669"/>
    <property type="project" value="TreeGrafter"/>
</dbReference>
<dbReference type="RefSeq" id="WP_020039270.1">
    <property type="nucleotide sequence ID" value="NZ_KE557280.1"/>
</dbReference>
<dbReference type="Gene3D" id="2.150.10.10">
    <property type="entry name" value="Serralysin-like metalloprotease, C-terminal"/>
    <property type="match status" value="5"/>
</dbReference>
<proteinExistence type="inferred from homology"/>
<dbReference type="GO" id="GO:0012505">
    <property type="term" value="C:endomembrane system"/>
    <property type="evidence" value="ECO:0007669"/>
    <property type="project" value="UniProtKB-ARBA"/>
</dbReference>
<dbReference type="EC" id="3.1.3.1" evidence="11"/>
<dbReference type="InterPro" id="IPR034182">
    <property type="entry name" value="Kexin/furin"/>
</dbReference>